<dbReference type="InterPro" id="IPR005574">
    <property type="entry name" value="Rpb4/RPC9"/>
</dbReference>
<dbReference type="HAMAP" id="MF_00864">
    <property type="entry name" value="RNApol_arch_Rpo4"/>
    <property type="match status" value="1"/>
</dbReference>
<dbReference type="GO" id="GO:0005737">
    <property type="term" value="C:cytoplasm"/>
    <property type="evidence" value="ECO:0007669"/>
    <property type="project" value="UniProtKB-SubCell"/>
</dbReference>
<dbReference type="GO" id="GO:0003899">
    <property type="term" value="F:DNA-directed RNA polymerase activity"/>
    <property type="evidence" value="ECO:0007669"/>
    <property type="project" value="UniProtKB-UniRule"/>
</dbReference>
<evidence type="ECO:0000313" key="6">
    <source>
        <dbReference type="Proteomes" id="UP000590964"/>
    </source>
</evidence>
<dbReference type="Proteomes" id="UP000590964">
    <property type="component" value="Unassembled WGS sequence"/>
</dbReference>
<keyword evidence="1 2" id="KW-0240">DNA-directed RNA polymerase</keyword>
<comment type="function">
    <text evidence="1">DNA-dependent RNA polymerase (RNAP) catalyzes the transcription of DNA into RNA using the four ribonucleoside triphosphates as substrates. This subunit is less well bound than the others.</text>
</comment>
<protein>
    <recommendedName>
        <fullName evidence="1">DNA-directed RNA polymerase subunit Rpo4</fullName>
        <ecNumber evidence="1">2.7.7.6</ecNumber>
    </recommendedName>
    <alternativeName>
        <fullName evidence="1">DNA-directed RNA polymerase subunit F</fullName>
    </alternativeName>
</protein>
<dbReference type="InterPro" id="IPR010924">
    <property type="entry name" value="Rpo4"/>
</dbReference>
<dbReference type="GO" id="GO:0006352">
    <property type="term" value="P:DNA-templated transcription initiation"/>
    <property type="evidence" value="ECO:0007669"/>
    <property type="project" value="InterPro"/>
</dbReference>
<dbReference type="EMBL" id="JAGVWB010000005">
    <property type="protein sequence ID" value="MBS3057901.1"/>
    <property type="molecule type" value="Genomic_DNA"/>
</dbReference>
<comment type="catalytic activity">
    <reaction evidence="1">
        <text>RNA(n) + a ribonucleoside 5'-triphosphate = RNA(n+1) + diphosphate</text>
        <dbReference type="Rhea" id="RHEA:21248"/>
        <dbReference type="Rhea" id="RHEA-COMP:14527"/>
        <dbReference type="Rhea" id="RHEA-COMP:17342"/>
        <dbReference type="ChEBI" id="CHEBI:33019"/>
        <dbReference type="ChEBI" id="CHEBI:61557"/>
        <dbReference type="ChEBI" id="CHEBI:140395"/>
        <dbReference type="EC" id="2.7.7.6"/>
    </reaction>
</comment>
<accession>A0A7J4JUK6</accession>
<proteinExistence type="inferred from homology"/>
<dbReference type="Proteomes" id="UP000680185">
    <property type="component" value="Unassembled WGS sequence"/>
</dbReference>
<keyword evidence="1" id="KW-0804">Transcription</keyword>
<evidence type="ECO:0000313" key="3">
    <source>
        <dbReference type="EMBL" id="HIH33186.1"/>
    </source>
</evidence>
<dbReference type="Pfam" id="PF03874">
    <property type="entry name" value="RNA_pol_Rpb4"/>
    <property type="match status" value="1"/>
</dbReference>
<dbReference type="PANTHER" id="PTHR39646">
    <property type="entry name" value="RNA POLYMERASE RPB4"/>
    <property type="match status" value="1"/>
</dbReference>
<dbReference type="AlphaFoldDB" id="A0A7J4JUK6"/>
<evidence type="ECO:0000313" key="2">
    <source>
        <dbReference type="EMBL" id="HIH21463.1"/>
    </source>
</evidence>
<dbReference type="InterPro" id="IPR010997">
    <property type="entry name" value="HRDC-like_sf"/>
</dbReference>
<comment type="subcellular location">
    <subcellularLocation>
        <location evidence="1">Cytoplasm</location>
    </subcellularLocation>
</comment>
<dbReference type="InterPro" id="IPR044876">
    <property type="entry name" value="HRDC_dom_sf"/>
</dbReference>
<evidence type="ECO:0000313" key="4">
    <source>
        <dbReference type="EMBL" id="MBS3057901.1"/>
    </source>
</evidence>
<sequence>MIGKKLLASKPVTLSEVKEYLKERSEQGELTYEQNLTSEYVKKYAKLAKTKAAKLLEELNAIEGLGEEIAVKIVDMMPQNLDVLRLLVPKGAKLKEEDLQAILKAVKSAE</sequence>
<dbReference type="EMBL" id="DUFJ01000068">
    <property type="protein sequence ID" value="HIH33186.1"/>
    <property type="molecule type" value="Genomic_DNA"/>
</dbReference>
<dbReference type="SUPFAM" id="SSF47819">
    <property type="entry name" value="HRDC-like"/>
    <property type="match status" value="1"/>
</dbReference>
<dbReference type="GO" id="GO:0000166">
    <property type="term" value="F:nucleotide binding"/>
    <property type="evidence" value="ECO:0007669"/>
    <property type="project" value="InterPro"/>
</dbReference>
<name>A0A7J4JUK6_9ARCH</name>
<reference evidence="2 5" key="1">
    <citation type="journal article" date="2020" name="bioRxiv">
        <title>A rank-normalized archaeal taxonomy based on genome phylogeny resolves widespread incomplete and uneven classifications.</title>
        <authorList>
            <person name="Rinke C."/>
            <person name="Chuvochina M."/>
            <person name="Mussig A.J."/>
            <person name="Chaumeil P.-A."/>
            <person name="Waite D.W."/>
            <person name="Whitman W.B."/>
            <person name="Parks D.H."/>
            <person name="Hugenholtz P."/>
        </authorList>
    </citation>
    <scope>NUCLEOTIDE SEQUENCE</scope>
    <source>
        <strain evidence="2">UBA10191</strain>
    </source>
</reference>
<dbReference type="EMBL" id="DUFW01000032">
    <property type="protein sequence ID" value="HIH21463.1"/>
    <property type="molecule type" value="Genomic_DNA"/>
</dbReference>
<dbReference type="Gene3D" id="6.10.140.10">
    <property type="match status" value="1"/>
</dbReference>
<dbReference type="PANTHER" id="PTHR39646:SF1">
    <property type="entry name" value="DNA-DIRECTED RNA POLYMERASE SUBUNIT RPO4"/>
    <property type="match status" value="1"/>
</dbReference>
<reference evidence="4" key="2">
    <citation type="submission" date="2021-03" db="EMBL/GenBank/DDBJ databases">
        <authorList>
            <person name="Jaffe A."/>
        </authorList>
    </citation>
    <scope>NUCLEOTIDE SEQUENCE</scope>
    <source>
        <strain evidence="4">RIFCSPLOWO2_01_FULL_43_13</strain>
    </source>
</reference>
<dbReference type="PIRSF" id="PIRSF005053">
    <property type="entry name" value="RNA_pol_F_arch"/>
    <property type="match status" value="1"/>
</dbReference>
<dbReference type="Proteomes" id="UP000527315">
    <property type="component" value="Unassembled WGS sequence"/>
</dbReference>
<evidence type="ECO:0000256" key="1">
    <source>
        <dbReference type="HAMAP-Rule" id="MF_00864"/>
    </source>
</evidence>
<keyword evidence="1" id="KW-0963">Cytoplasm</keyword>
<dbReference type="EC" id="2.7.7.6" evidence="1"/>
<dbReference type="GO" id="GO:0000428">
    <property type="term" value="C:DNA-directed RNA polymerase complex"/>
    <property type="evidence" value="ECO:0007669"/>
    <property type="project" value="UniProtKB-KW"/>
</dbReference>
<organism evidence="2 6">
    <name type="scientific">Candidatus Iainarchaeum sp</name>
    <dbReference type="NCBI Taxonomy" id="3101447"/>
    <lineage>
        <taxon>Archaea</taxon>
        <taxon>Candidatus Iainarchaeota</taxon>
        <taxon>Candidatus Iainarchaeia</taxon>
        <taxon>Candidatus Iainarchaeales</taxon>
        <taxon>Candidatus Iainarchaeaceae</taxon>
        <taxon>Candidatus Iainarchaeum</taxon>
    </lineage>
</organism>
<reference evidence="4" key="3">
    <citation type="submission" date="2021-05" db="EMBL/GenBank/DDBJ databases">
        <title>Protein family content uncovers lineage relationships and bacterial pathway maintenance mechanisms in DPANN archaea.</title>
        <authorList>
            <person name="Castelle C.J."/>
            <person name="Meheust R."/>
            <person name="Jaffe A.L."/>
            <person name="Seitz K."/>
            <person name="Gong X."/>
            <person name="Baker B.J."/>
            <person name="Banfield J.F."/>
        </authorList>
    </citation>
    <scope>NUCLEOTIDE SEQUENCE</scope>
    <source>
        <strain evidence="4">RIFCSPLOWO2_01_FULL_43_13</strain>
    </source>
</reference>
<gene>
    <name evidence="1" type="primary">rpo4</name>
    <name evidence="1" type="synonym">rpoF</name>
    <name evidence="2" type="ORF">HA222_02240</name>
    <name evidence="3" type="ORF">HA227_02945</name>
    <name evidence="4" type="ORF">J4478_00690</name>
</gene>
<evidence type="ECO:0000313" key="5">
    <source>
        <dbReference type="Proteomes" id="UP000527315"/>
    </source>
</evidence>
<dbReference type="Gene3D" id="1.10.150.80">
    <property type="entry name" value="HRDC domain"/>
    <property type="match status" value="1"/>
</dbReference>
<comment type="similarity">
    <text evidence="1">Belongs to the eukaryotic RPB4 RNA polymerase subunit family.</text>
</comment>
<comment type="caution">
    <text evidence="2">The sequence shown here is derived from an EMBL/GenBank/DDBJ whole genome shotgun (WGS) entry which is preliminary data.</text>
</comment>
<keyword evidence="1" id="KW-0548">Nucleotidyltransferase</keyword>
<keyword evidence="1" id="KW-0808">Transferase</keyword>
<comment type="subunit">
    <text evidence="1">Part of the RNA polymerase complex. Forms a stalk with Rpo7 that extends from the main structure.</text>
</comment>